<feature type="compositionally biased region" description="Basic and acidic residues" evidence="1">
    <location>
        <begin position="12"/>
        <end position="21"/>
    </location>
</feature>
<gene>
    <name evidence="2" type="ORF">KAF25_001039</name>
</gene>
<dbReference type="EMBL" id="JAGPUO010000004">
    <property type="protein sequence ID" value="KAG5663103.1"/>
    <property type="molecule type" value="Genomic_DNA"/>
</dbReference>
<evidence type="ECO:0000313" key="2">
    <source>
        <dbReference type="EMBL" id="KAG5663103.1"/>
    </source>
</evidence>
<dbReference type="Proteomes" id="UP000782241">
    <property type="component" value="Unassembled WGS sequence"/>
</dbReference>
<name>A0A9P7KUN5_9HYPO</name>
<protein>
    <submittedName>
        <fullName evidence="2">Uncharacterized protein</fullName>
    </submittedName>
</protein>
<feature type="compositionally biased region" description="Basic and acidic residues" evidence="1">
    <location>
        <begin position="333"/>
        <end position="354"/>
    </location>
</feature>
<keyword evidence="3" id="KW-1185">Reference proteome</keyword>
<dbReference type="AlphaFoldDB" id="A0A9P7KUN5"/>
<proteinExistence type="predicted"/>
<evidence type="ECO:0000313" key="3">
    <source>
        <dbReference type="Proteomes" id="UP000782241"/>
    </source>
</evidence>
<organism evidence="2 3">
    <name type="scientific">Fusarium avenaceum</name>
    <dbReference type="NCBI Taxonomy" id="40199"/>
    <lineage>
        <taxon>Eukaryota</taxon>
        <taxon>Fungi</taxon>
        <taxon>Dikarya</taxon>
        <taxon>Ascomycota</taxon>
        <taxon>Pezizomycotina</taxon>
        <taxon>Sordariomycetes</taxon>
        <taxon>Hypocreomycetidae</taxon>
        <taxon>Hypocreales</taxon>
        <taxon>Nectriaceae</taxon>
        <taxon>Fusarium</taxon>
        <taxon>Fusarium tricinctum species complex</taxon>
    </lineage>
</organism>
<evidence type="ECO:0000256" key="1">
    <source>
        <dbReference type="SAM" id="MobiDB-lite"/>
    </source>
</evidence>
<feature type="region of interest" description="Disordered" evidence="1">
    <location>
        <begin position="1"/>
        <end position="64"/>
    </location>
</feature>
<reference evidence="2" key="1">
    <citation type="submission" date="2021-04" db="EMBL/GenBank/DDBJ databases">
        <title>Draft genome of Fusarium avenaceum strain F156N33, isolated from an atmospheric sample in Virginia.</title>
        <authorList>
            <person name="Yang S."/>
            <person name="Vinatzer B.A."/>
            <person name="Coleman J."/>
        </authorList>
    </citation>
    <scope>NUCLEOTIDE SEQUENCE</scope>
    <source>
        <strain evidence="2">F156N33</strain>
    </source>
</reference>
<accession>A0A9P7KUN5</accession>
<feature type="compositionally biased region" description="Polar residues" evidence="1">
    <location>
        <begin position="37"/>
        <end position="52"/>
    </location>
</feature>
<sequence length="370" mass="41635">MSSPSQAGPSTPREEKKEKGLSKLLTRTKTFLKREGSSTSSKRQSILSTTKPTAPAKVDETPKTRYGCSERNAHERDLAFYPMLLSNSQAPAPEVKKVETKNKYEGMEGVSKMTRSQLIEERAKKLGERYGLDINVSELHTGSPDDTVLRIDKPIRMRVRRTCHKCNATFSSAKECPSCQHARCTKCTRYPPKRSEAEIIASRERRAAIIKANKENAPIIPDYSYAFDEKKIVLTRPSKTGGQDLVHKKPRQRVRRTCHECSTLFISGNKTCEKCGHVRCTDCPRDPPKKEKYPYGYPGDEFGPNSVPHYQCKSCKTIFPTGAENGTNCTKCGSEKTDESPRVKPRKVEPEPDPEILKKLQARLENLKVA</sequence>
<feature type="region of interest" description="Disordered" evidence="1">
    <location>
        <begin position="323"/>
        <end position="354"/>
    </location>
</feature>
<comment type="caution">
    <text evidence="2">The sequence shown here is derived from an EMBL/GenBank/DDBJ whole genome shotgun (WGS) entry which is preliminary data.</text>
</comment>